<sequence length="314" mass="33519">MILDNIRSTDGSSFFDDISSSTSTFTINNLQFLNSISIAGGSRASGPIIKSSSQNVIVQNSIFNNITDSASLKLMTVIRITSNNNSLTVSNTTFRNLINISGVIWNEGTSNASNTILSKVTIQESQIINYPVIHTSGRGTFTLSADSIINNISLIVDPKSSNTLTQQTIESAIIVMELGYNINFSNISISNIQLGGGRLLYFKNVISEGQLIIQNINFVNITALNGVTIGSSSSIGNKGIITAVGARNVSLTLLSIKNVNLAQTTNESQANNSEGQIASSSNGNTFSISDSVLSNVTLGRKQSPFFQVLQCRCK</sequence>
<comment type="caution">
    <text evidence="1">The sequence shown here is derived from an EMBL/GenBank/DDBJ whole genome shotgun (WGS) entry which is preliminary data.</text>
</comment>
<dbReference type="EMBL" id="SNRW01033008">
    <property type="protein sequence ID" value="KAA6356415.1"/>
    <property type="molecule type" value="Genomic_DNA"/>
</dbReference>
<dbReference type="Proteomes" id="UP000324800">
    <property type="component" value="Unassembled WGS sequence"/>
</dbReference>
<dbReference type="AlphaFoldDB" id="A0A5J4TG26"/>
<organism evidence="1 2">
    <name type="scientific">Streblomastix strix</name>
    <dbReference type="NCBI Taxonomy" id="222440"/>
    <lineage>
        <taxon>Eukaryota</taxon>
        <taxon>Metamonada</taxon>
        <taxon>Preaxostyla</taxon>
        <taxon>Oxymonadida</taxon>
        <taxon>Streblomastigidae</taxon>
        <taxon>Streblomastix</taxon>
    </lineage>
</organism>
<evidence type="ECO:0000313" key="1">
    <source>
        <dbReference type="EMBL" id="KAA6356415.1"/>
    </source>
</evidence>
<evidence type="ECO:0000313" key="2">
    <source>
        <dbReference type="Proteomes" id="UP000324800"/>
    </source>
</evidence>
<accession>A0A5J4TG26</accession>
<protein>
    <submittedName>
        <fullName evidence="1">Uncharacterized protein</fullName>
    </submittedName>
</protein>
<name>A0A5J4TG26_9EUKA</name>
<reference evidence="1 2" key="1">
    <citation type="submission" date="2019-03" db="EMBL/GenBank/DDBJ databases">
        <title>Single cell metagenomics reveals metabolic interactions within the superorganism composed of flagellate Streblomastix strix and complex community of Bacteroidetes bacteria on its surface.</title>
        <authorList>
            <person name="Treitli S.C."/>
            <person name="Kolisko M."/>
            <person name="Husnik F."/>
            <person name="Keeling P."/>
            <person name="Hampl V."/>
        </authorList>
    </citation>
    <scope>NUCLEOTIDE SEQUENCE [LARGE SCALE GENOMIC DNA]</scope>
    <source>
        <strain evidence="1">ST1C</strain>
    </source>
</reference>
<gene>
    <name evidence="1" type="ORF">EZS28_048058</name>
</gene>
<proteinExistence type="predicted"/>